<dbReference type="STRING" id="7238.B4I0K1"/>
<protein>
    <submittedName>
        <fullName evidence="1">GM19534</fullName>
    </submittedName>
</protein>
<reference evidence="1 2" key="1">
    <citation type="journal article" date="2007" name="Nature">
        <title>Evolution of genes and genomes on the Drosophila phylogeny.</title>
        <authorList>
            <consortium name="Drosophila 12 Genomes Consortium"/>
            <person name="Clark A.G."/>
            <person name="Eisen M.B."/>
            <person name="Smith D.R."/>
            <person name="Bergman C.M."/>
            <person name="Oliver B."/>
            <person name="Markow T.A."/>
            <person name="Kaufman T.C."/>
            <person name="Kellis M."/>
            <person name="Gelbart W."/>
            <person name="Iyer V.N."/>
            <person name="Pollard D.A."/>
            <person name="Sackton T.B."/>
            <person name="Larracuente A.M."/>
            <person name="Singh N.D."/>
            <person name="Abad J.P."/>
            <person name="Abt D.N."/>
            <person name="Adryan B."/>
            <person name="Aguade M."/>
            <person name="Akashi H."/>
            <person name="Anderson W.W."/>
            <person name="Aquadro C.F."/>
            <person name="Ardell D.H."/>
            <person name="Arguello R."/>
            <person name="Artieri C.G."/>
            <person name="Barbash D.A."/>
            <person name="Barker D."/>
            <person name="Barsanti P."/>
            <person name="Batterham P."/>
            <person name="Batzoglou S."/>
            <person name="Begun D."/>
            <person name="Bhutkar A."/>
            <person name="Blanco E."/>
            <person name="Bosak S.A."/>
            <person name="Bradley R.K."/>
            <person name="Brand A.D."/>
            <person name="Brent M.R."/>
            <person name="Brooks A.N."/>
            <person name="Brown R.H."/>
            <person name="Butlin R.K."/>
            <person name="Caggese C."/>
            <person name="Calvi B.R."/>
            <person name="Bernardo de Carvalho A."/>
            <person name="Caspi A."/>
            <person name="Castrezana S."/>
            <person name="Celniker S.E."/>
            <person name="Chang J.L."/>
            <person name="Chapple C."/>
            <person name="Chatterji S."/>
            <person name="Chinwalla A."/>
            <person name="Civetta A."/>
            <person name="Clifton S.W."/>
            <person name="Comeron J.M."/>
            <person name="Costello J.C."/>
            <person name="Coyne J.A."/>
            <person name="Daub J."/>
            <person name="David R.G."/>
            <person name="Delcher A.L."/>
            <person name="Delehaunty K."/>
            <person name="Do C.B."/>
            <person name="Ebling H."/>
            <person name="Edwards K."/>
            <person name="Eickbush T."/>
            <person name="Evans J.D."/>
            <person name="Filipski A."/>
            <person name="Findeiss S."/>
            <person name="Freyhult E."/>
            <person name="Fulton L."/>
            <person name="Fulton R."/>
            <person name="Garcia A.C."/>
            <person name="Gardiner A."/>
            <person name="Garfield D.A."/>
            <person name="Garvin B.E."/>
            <person name="Gibson G."/>
            <person name="Gilbert D."/>
            <person name="Gnerre S."/>
            <person name="Godfrey J."/>
            <person name="Good R."/>
            <person name="Gotea V."/>
            <person name="Gravely B."/>
            <person name="Greenberg A.J."/>
            <person name="Griffiths-Jones S."/>
            <person name="Gross S."/>
            <person name="Guigo R."/>
            <person name="Gustafson E.A."/>
            <person name="Haerty W."/>
            <person name="Hahn M.W."/>
            <person name="Halligan D.L."/>
            <person name="Halpern A.L."/>
            <person name="Halter G.M."/>
            <person name="Han M.V."/>
            <person name="Heger A."/>
            <person name="Hillier L."/>
            <person name="Hinrichs A.S."/>
            <person name="Holmes I."/>
            <person name="Hoskins R.A."/>
            <person name="Hubisz M.J."/>
            <person name="Hultmark D."/>
            <person name="Huntley M.A."/>
            <person name="Jaffe D.B."/>
            <person name="Jagadeeshan S."/>
            <person name="Jeck W.R."/>
            <person name="Johnson J."/>
            <person name="Jones C.D."/>
            <person name="Jordan W.C."/>
            <person name="Karpen G.H."/>
            <person name="Kataoka E."/>
            <person name="Keightley P.D."/>
            <person name="Kheradpour P."/>
            <person name="Kirkness E.F."/>
            <person name="Koerich L.B."/>
            <person name="Kristiansen K."/>
            <person name="Kudrna D."/>
            <person name="Kulathinal R.J."/>
            <person name="Kumar S."/>
            <person name="Kwok R."/>
            <person name="Lander E."/>
            <person name="Langley C.H."/>
            <person name="Lapoint R."/>
            <person name="Lazzaro B.P."/>
            <person name="Lee S.J."/>
            <person name="Levesque L."/>
            <person name="Li R."/>
            <person name="Lin C.F."/>
            <person name="Lin M.F."/>
            <person name="Lindblad-Toh K."/>
            <person name="Llopart A."/>
            <person name="Long M."/>
            <person name="Low L."/>
            <person name="Lozovsky E."/>
            <person name="Lu J."/>
            <person name="Luo M."/>
            <person name="Machado C.A."/>
            <person name="Makalowski W."/>
            <person name="Marzo M."/>
            <person name="Matsuda M."/>
            <person name="Matzkin L."/>
            <person name="McAllister B."/>
            <person name="McBride C.S."/>
            <person name="McKernan B."/>
            <person name="McKernan K."/>
            <person name="Mendez-Lago M."/>
            <person name="Minx P."/>
            <person name="Mollenhauer M.U."/>
            <person name="Montooth K."/>
            <person name="Mount S.M."/>
            <person name="Mu X."/>
            <person name="Myers E."/>
            <person name="Negre B."/>
            <person name="Newfeld S."/>
            <person name="Nielsen R."/>
            <person name="Noor M.A."/>
            <person name="O'Grady P."/>
            <person name="Pachter L."/>
            <person name="Papaceit M."/>
            <person name="Parisi M.J."/>
            <person name="Parisi M."/>
            <person name="Parts L."/>
            <person name="Pedersen J.S."/>
            <person name="Pesole G."/>
            <person name="Phillippy A.M."/>
            <person name="Ponting C.P."/>
            <person name="Pop M."/>
            <person name="Porcelli D."/>
            <person name="Powell J.R."/>
            <person name="Prohaska S."/>
            <person name="Pruitt K."/>
            <person name="Puig M."/>
            <person name="Quesneville H."/>
            <person name="Ram K.R."/>
            <person name="Rand D."/>
            <person name="Rasmussen M.D."/>
            <person name="Reed L.K."/>
            <person name="Reenan R."/>
            <person name="Reily A."/>
            <person name="Remington K.A."/>
            <person name="Rieger T.T."/>
            <person name="Ritchie M.G."/>
            <person name="Robin C."/>
            <person name="Rogers Y.H."/>
            <person name="Rohde C."/>
            <person name="Rozas J."/>
            <person name="Rubenfield M.J."/>
            <person name="Ruiz A."/>
            <person name="Russo S."/>
            <person name="Salzberg S.L."/>
            <person name="Sanchez-Gracia A."/>
            <person name="Saranga D.J."/>
            <person name="Sato H."/>
            <person name="Schaeffer S.W."/>
            <person name="Schatz M.C."/>
            <person name="Schlenke T."/>
            <person name="Schwartz R."/>
            <person name="Segarra C."/>
            <person name="Singh R.S."/>
            <person name="Sirot L."/>
            <person name="Sirota M."/>
            <person name="Sisneros N.B."/>
            <person name="Smith C.D."/>
            <person name="Smith T.F."/>
            <person name="Spieth J."/>
            <person name="Stage D.E."/>
            <person name="Stark A."/>
            <person name="Stephan W."/>
            <person name="Strausberg R.L."/>
            <person name="Strempel S."/>
            <person name="Sturgill D."/>
            <person name="Sutton G."/>
            <person name="Sutton G.G."/>
            <person name="Tao W."/>
            <person name="Teichmann S."/>
            <person name="Tobari Y.N."/>
            <person name="Tomimura Y."/>
            <person name="Tsolas J.M."/>
            <person name="Valente V.L."/>
            <person name="Venter E."/>
            <person name="Venter J.C."/>
            <person name="Vicario S."/>
            <person name="Vieira F.G."/>
            <person name="Vilella A.J."/>
            <person name="Villasante A."/>
            <person name="Walenz B."/>
            <person name="Wang J."/>
            <person name="Wasserman M."/>
            <person name="Watts T."/>
            <person name="Wilson D."/>
            <person name="Wilson R.K."/>
            <person name="Wing R.A."/>
            <person name="Wolfner M.F."/>
            <person name="Wong A."/>
            <person name="Wong G.K."/>
            <person name="Wu C.I."/>
            <person name="Wu G."/>
            <person name="Yamamoto D."/>
            <person name="Yang H.P."/>
            <person name="Yang S.P."/>
            <person name="Yorke J.A."/>
            <person name="Yoshida K."/>
            <person name="Zdobnov E."/>
            <person name="Zhang P."/>
            <person name="Zhang Y."/>
            <person name="Zimin A.V."/>
            <person name="Baldwin J."/>
            <person name="Abdouelleil A."/>
            <person name="Abdulkadir J."/>
            <person name="Abebe A."/>
            <person name="Abera B."/>
            <person name="Abreu J."/>
            <person name="Acer S.C."/>
            <person name="Aftuck L."/>
            <person name="Alexander A."/>
            <person name="An P."/>
            <person name="Anderson E."/>
            <person name="Anderson S."/>
            <person name="Arachi H."/>
            <person name="Azer M."/>
            <person name="Bachantsang P."/>
            <person name="Barry A."/>
            <person name="Bayul T."/>
            <person name="Berlin A."/>
            <person name="Bessette D."/>
            <person name="Bloom T."/>
            <person name="Blye J."/>
            <person name="Boguslavskiy L."/>
            <person name="Bonnet C."/>
            <person name="Boukhgalter B."/>
            <person name="Bourzgui I."/>
            <person name="Brown A."/>
            <person name="Cahill P."/>
            <person name="Channer S."/>
            <person name="Cheshatsang Y."/>
            <person name="Chuda L."/>
            <person name="Citroen M."/>
            <person name="Collymore A."/>
            <person name="Cooke P."/>
            <person name="Costello M."/>
            <person name="D'Aco K."/>
            <person name="Daza R."/>
            <person name="De Haan G."/>
            <person name="DeGray S."/>
            <person name="DeMaso C."/>
            <person name="Dhargay N."/>
            <person name="Dooley K."/>
            <person name="Dooley E."/>
            <person name="Doricent M."/>
            <person name="Dorje P."/>
            <person name="Dorjee K."/>
            <person name="Dupes A."/>
            <person name="Elong R."/>
            <person name="Falk J."/>
            <person name="Farina A."/>
            <person name="Faro S."/>
            <person name="Ferguson D."/>
            <person name="Fisher S."/>
            <person name="Foley C.D."/>
            <person name="Franke A."/>
            <person name="Friedrich D."/>
            <person name="Gadbois L."/>
            <person name="Gearin G."/>
            <person name="Gearin C.R."/>
            <person name="Giannoukos G."/>
            <person name="Goode T."/>
            <person name="Graham J."/>
            <person name="Grandbois E."/>
            <person name="Grewal S."/>
            <person name="Gyaltsen K."/>
            <person name="Hafez N."/>
            <person name="Hagos B."/>
            <person name="Hall J."/>
            <person name="Henson C."/>
            <person name="Hollinger A."/>
            <person name="Honan T."/>
            <person name="Huard M.D."/>
            <person name="Hughes L."/>
            <person name="Hurhula B."/>
            <person name="Husby M.E."/>
            <person name="Kamat A."/>
            <person name="Kanga B."/>
            <person name="Kashin S."/>
            <person name="Khazanovich D."/>
            <person name="Kisner P."/>
            <person name="Lance K."/>
            <person name="Lara M."/>
            <person name="Lee W."/>
            <person name="Lennon N."/>
            <person name="Letendre F."/>
            <person name="LeVine R."/>
            <person name="Lipovsky A."/>
            <person name="Liu X."/>
            <person name="Liu J."/>
            <person name="Liu S."/>
            <person name="Lokyitsang T."/>
            <person name="Lokyitsang Y."/>
            <person name="Lubonja R."/>
            <person name="Lui A."/>
            <person name="MacDonald P."/>
            <person name="Magnisalis V."/>
            <person name="Maru K."/>
            <person name="Matthews C."/>
            <person name="McCusker W."/>
            <person name="McDonough S."/>
            <person name="Mehta T."/>
            <person name="Meldrim J."/>
            <person name="Meneus L."/>
            <person name="Mihai O."/>
            <person name="Mihalev A."/>
            <person name="Mihova T."/>
            <person name="Mittelman R."/>
            <person name="Mlenga V."/>
            <person name="Montmayeur A."/>
            <person name="Mulrain L."/>
            <person name="Navidi A."/>
            <person name="Naylor J."/>
            <person name="Negash T."/>
            <person name="Nguyen T."/>
            <person name="Nguyen N."/>
            <person name="Nicol R."/>
            <person name="Norbu C."/>
            <person name="Norbu N."/>
            <person name="Novod N."/>
            <person name="O'Neill B."/>
            <person name="Osman S."/>
            <person name="Markiewicz E."/>
            <person name="Oyono O.L."/>
            <person name="Patti C."/>
            <person name="Phunkhang P."/>
            <person name="Pierre F."/>
            <person name="Priest M."/>
            <person name="Raghuraman S."/>
            <person name="Rege F."/>
            <person name="Reyes R."/>
            <person name="Rise C."/>
            <person name="Rogov P."/>
            <person name="Ross K."/>
            <person name="Ryan E."/>
            <person name="Settipalli S."/>
            <person name="Shea T."/>
            <person name="Sherpa N."/>
            <person name="Shi L."/>
            <person name="Shih D."/>
            <person name="Sparrow T."/>
            <person name="Spaulding J."/>
            <person name="Stalker J."/>
            <person name="Stange-Thomann N."/>
            <person name="Stavropoulos S."/>
            <person name="Stone C."/>
            <person name="Strader C."/>
            <person name="Tesfaye S."/>
            <person name="Thomson T."/>
            <person name="Thoulutsang Y."/>
            <person name="Thoulutsang D."/>
            <person name="Topham K."/>
            <person name="Topping I."/>
            <person name="Tsamla T."/>
            <person name="Vassiliev H."/>
            <person name="Vo A."/>
            <person name="Wangchuk T."/>
            <person name="Wangdi T."/>
            <person name="Weiand M."/>
            <person name="Wilkinson J."/>
            <person name="Wilson A."/>
            <person name="Yadav S."/>
            <person name="Young G."/>
            <person name="Yu Q."/>
            <person name="Zembek L."/>
            <person name="Zhong D."/>
            <person name="Zimmer A."/>
            <person name="Zwirko Z."/>
            <person name="Jaffe D.B."/>
            <person name="Alvarez P."/>
            <person name="Brockman W."/>
            <person name="Butler J."/>
            <person name="Chin C."/>
            <person name="Gnerre S."/>
            <person name="Grabherr M."/>
            <person name="Kleber M."/>
            <person name="Mauceli E."/>
            <person name="MacCallum I."/>
        </authorList>
    </citation>
    <scope>NUCLEOTIDE SEQUENCE [LARGE SCALE GENOMIC DNA]</scope>
    <source>
        <strain evidence="2">Rob3c / Tucson 14021-0248.25</strain>
    </source>
</reference>
<dbReference type="AlphaFoldDB" id="B4I0K1"/>
<organism evidence="2">
    <name type="scientific">Drosophila sechellia</name>
    <name type="common">Fruit fly</name>
    <dbReference type="NCBI Taxonomy" id="7238"/>
    <lineage>
        <taxon>Eukaryota</taxon>
        <taxon>Metazoa</taxon>
        <taxon>Ecdysozoa</taxon>
        <taxon>Arthropoda</taxon>
        <taxon>Hexapoda</taxon>
        <taxon>Insecta</taxon>
        <taxon>Pterygota</taxon>
        <taxon>Neoptera</taxon>
        <taxon>Endopterygota</taxon>
        <taxon>Diptera</taxon>
        <taxon>Brachycera</taxon>
        <taxon>Muscomorpha</taxon>
        <taxon>Ephydroidea</taxon>
        <taxon>Drosophilidae</taxon>
        <taxon>Drosophila</taxon>
        <taxon>Sophophora</taxon>
    </lineage>
</organism>
<proteinExistence type="predicted"/>
<dbReference type="EMBL" id="CH480819">
    <property type="protein sequence ID" value="EDW53032.1"/>
    <property type="molecule type" value="Genomic_DNA"/>
</dbReference>
<dbReference type="Proteomes" id="UP000001292">
    <property type="component" value="Unassembled WGS sequence"/>
</dbReference>
<evidence type="ECO:0000313" key="1">
    <source>
        <dbReference type="EMBL" id="EDW53032.1"/>
    </source>
</evidence>
<evidence type="ECO:0000313" key="2">
    <source>
        <dbReference type="Proteomes" id="UP000001292"/>
    </source>
</evidence>
<dbReference type="HOGENOM" id="CLU_3052578_0_0_1"/>
<sequence>MAASKFHCGKQLTATHSHFDATCAKIRAFYFDLDNTLIPTQSRRFQGDQKGELC</sequence>
<keyword evidence="2" id="KW-1185">Reference proteome</keyword>
<name>B4I0K1_DROSE</name>
<accession>B4I0K1</accession>
<gene>
    <name evidence="1" type="primary">Dsec\GM19534</name>
    <name evidence="1" type="ORF">Dsec_GM19534</name>
</gene>